<gene>
    <name evidence="2" type="primary">109581148</name>
</gene>
<organism evidence="2">
    <name type="scientific">Amphimedon queenslandica</name>
    <name type="common">Sponge</name>
    <dbReference type="NCBI Taxonomy" id="400682"/>
    <lineage>
        <taxon>Eukaryota</taxon>
        <taxon>Metazoa</taxon>
        <taxon>Porifera</taxon>
        <taxon>Demospongiae</taxon>
        <taxon>Heteroscleromorpha</taxon>
        <taxon>Haplosclerida</taxon>
        <taxon>Niphatidae</taxon>
        <taxon>Amphimedon</taxon>
    </lineage>
</organism>
<dbReference type="AlphaFoldDB" id="A0A1X7V6U5"/>
<reference evidence="2" key="2">
    <citation type="submission" date="2017-05" db="UniProtKB">
        <authorList>
            <consortium name="EnsemblMetazoa"/>
        </authorList>
    </citation>
    <scope>IDENTIFICATION</scope>
</reference>
<protein>
    <submittedName>
        <fullName evidence="2">Uncharacterized protein</fullName>
    </submittedName>
</protein>
<proteinExistence type="predicted"/>
<dbReference type="Proteomes" id="UP000007879">
    <property type="component" value="Unassembled WGS sequence"/>
</dbReference>
<evidence type="ECO:0000313" key="3">
    <source>
        <dbReference type="Proteomes" id="UP000007879"/>
    </source>
</evidence>
<feature type="compositionally biased region" description="Basic and acidic residues" evidence="1">
    <location>
        <begin position="334"/>
        <end position="346"/>
    </location>
</feature>
<evidence type="ECO:0000256" key="1">
    <source>
        <dbReference type="SAM" id="MobiDB-lite"/>
    </source>
</evidence>
<dbReference type="EnsemblMetazoa" id="Aqu2.1.35227_001">
    <property type="protein sequence ID" value="Aqu2.1.35227_001"/>
    <property type="gene ID" value="Aqu2.1.35227"/>
</dbReference>
<sequence length="346" mass="40825">MKRWGSWEKKRDSKPKSTELGSYFKGGWPERHLEIYFPSQHTPHFPWKAYEWQGEVEDEVPEVVQTLCHVTHKKEFDKICELNPGSYTLKFNKKKGKSGYEKNDGSPLGYTFTAADGIKTPPDERSEYKYVDSSTDLLPGSYLWWSIDNSIQNKPHRSQYGSVAIYGRIEHLFEHYQKSLPRDPLTGKLPKIELRIGGTLRYKFEICYVIIVCKEKEPMLPYDKYPVWPEGRKIHFDLKDAFLFIDPIKVKNIKRAKHDDSWSHHVFGFHFPDDQHHMICPKSCFKEKETIHDNYMCIKKRPEVPGGKWLCPDIITNNSQKKREMSNNSLDDERESKRQRCDDEEM</sequence>
<name>A0A1X7V6U5_AMPQE</name>
<dbReference type="EnsemblMetazoa" id="XM_019994977.1">
    <property type="protein sequence ID" value="XP_019850536.1"/>
    <property type="gene ID" value="LOC109581148"/>
</dbReference>
<keyword evidence="3" id="KW-1185">Reference proteome</keyword>
<dbReference type="KEGG" id="aqu:109581148"/>
<accession>A0A1X7V6U5</accession>
<dbReference type="InParanoid" id="A0A1X7V6U5"/>
<reference evidence="3" key="1">
    <citation type="journal article" date="2010" name="Nature">
        <title>The Amphimedon queenslandica genome and the evolution of animal complexity.</title>
        <authorList>
            <person name="Srivastava M."/>
            <person name="Simakov O."/>
            <person name="Chapman J."/>
            <person name="Fahey B."/>
            <person name="Gauthier M.E."/>
            <person name="Mitros T."/>
            <person name="Richards G.S."/>
            <person name="Conaco C."/>
            <person name="Dacre M."/>
            <person name="Hellsten U."/>
            <person name="Larroux C."/>
            <person name="Putnam N.H."/>
            <person name="Stanke M."/>
            <person name="Adamska M."/>
            <person name="Darling A."/>
            <person name="Degnan S.M."/>
            <person name="Oakley T.H."/>
            <person name="Plachetzki D.C."/>
            <person name="Zhai Y."/>
            <person name="Adamski M."/>
            <person name="Calcino A."/>
            <person name="Cummins S.F."/>
            <person name="Goodstein D.M."/>
            <person name="Harris C."/>
            <person name="Jackson D.J."/>
            <person name="Leys S.P."/>
            <person name="Shu S."/>
            <person name="Woodcroft B.J."/>
            <person name="Vervoort M."/>
            <person name="Kosik K.S."/>
            <person name="Manning G."/>
            <person name="Degnan B.M."/>
            <person name="Rokhsar D.S."/>
        </authorList>
    </citation>
    <scope>NUCLEOTIDE SEQUENCE [LARGE SCALE GENOMIC DNA]</scope>
</reference>
<evidence type="ECO:0000313" key="2">
    <source>
        <dbReference type="EnsemblMetazoa" id="Aqu2.1.35227_001"/>
    </source>
</evidence>
<feature type="region of interest" description="Disordered" evidence="1">
    <location>
        <begin position="321"/>
        <end position="346"/>
    </location>
</feature>